<proteinExistence type="predicted"/>
<sequence>MIEQFLGSLRYRSSSAIRKATLRYQFDWIRAQAGDLPFAQMKVRHVEALMAKKAGPSAANGVKKNMSMLYNFAAQKLDYDGPNPAKFAERLKENTAGYHTWTESEVARFLERHGSETKARMAILVALNTGMARQDLCGAGRHMISVRDGKLRIAYARGKTSVAADLPILPELAEEIAKLPVEQNLFVTQEGSLLPYKVTSFGNWFRKRCQEAGVPGSIHGLRKAGATRLADAGASEWEIASYLAHADTTQARVYTRKANRSKLADSGFEKLGKLSNPSEKLDVDRGNASDIQ</sequence>
<dbReference type="GO" id="GO:0015074">
    <property type="term" value="P:DNA integration"/>
    <property type="evidence" value="ECO:0007669"/>
    <property type="project" value="UniProtKB-KW"/>
</dbReference>
<evidence type="ECO:0000313" key="6">
    <source>
        <dbReference type="Proteomes" id="UP000285710"/>
    </source>
</evidence>
<dbReference type="InterPro" id="IPR013762">
    <property type="entry name" value="Integrase-like_cat_sf"/>
</dbReference>
<dbReference type="Proteomes" id="UP000285710">
    <property type="component" value="Unassembled WGS sequence"/>
</dbReference>
<gene>
    <name evidence="5" type="ORF">D2T33_05890</name>
</gene>
<dbReference type="SUPFAM" id="SSF56349">
    <property type="entry name" value="DNA breaking-rejoining enzymes"/>
    <property type="match status" value="1"/>
</dbReference>
<dbReference type="InterPro" id="IPR011010">
    <property type="entry name" value="DNA_brk_join_enz"/>
</dbReference>
<organism evidence="5 6">
    <name type="scientific">Paenirhodobacter populi</name>
    <dbReference type="NCBI Taxonomy" id="2306993"/>
    <lineage>
        <taxon>Bacteria</taxon>
        <taxon>Pseudomonadati</taxon>
        <taxon>Pseudomonadota</taxon>
        <taxon>Alphaproteobacteria</taxon>
        <taxon>Rhodobacterales</taxon>
        <taxon>Rhodobacter group</taxon>
        <taxon>Paenirhodobacter</taxon>
    </lineage>
</organism>
<protein>
    <submittedName>
        <fullName evidence="5">Integrase</fullName>
    </submittedName>
</protein>
<reference evidence="5 6" key="1">
    <citation type="submission" date="2019-01" db="EMBL/GenBank/DDBJ databases">
        <title>Sinorhodobacter populi sp. nov. isolated from the symptomatic bark tissue of Populus euramericana canker.</title>
        <authorList>
            <person name="Xu G."/>
        </authorList>
    </citation>
    <scope>NUCLEOTIDE SEQUENCE [LARGE SCALE GENOMIC DNA]</scope>
    <source>
        <strain evidence="5 6">2D-5</strain>
    </source>
</reference>
<evidence type="ECO:0000256" key="3">
    <source>
        <dbReference type="SAM" id="MobiDB-lite"/>
    </source>
</evidence>
<evidence type="ECO:0000256" key="1">
    <source>
        <dbReference type="ARBA" id="ARBA00022908"/>
    </source>
</evidence>
<comment type="caution">
    <text evidence="5">The sequence shown here is derived from an EMBL/GenBank/DDBJ whole genome shotgun (WGS) entry which is preliminary data.</text>
</comment>
<reference evidence="5 6" key="2">
    <citation type="submission" date="2019-01" db="EMBL/GenBank/DDBJ databases">
        <authorList>
            <person name="Li Y."/>
        </authorList>
    </citation>
    <scope>NUCLEOTIDE SEQUENCE [LARGE SCALE GENOMIC DNA]</scope>
    <source>
        <strain evidence="5 6">2D-5</strain>
    </source>
</reference>
<keyword evidence="6" id="KW-1185">Reference proteome</keyword>
<feature type="region of interest" description="Disordered" evidence="3">
    <location>
        <begin position="269"/>
        <end position="292"/>
    </location>
</feature>
<dbReference type="Gene3D" id="1.10.443.10">
    <property type="entry name" value="Intergrase catalytic core"/>
    <property type="match status" value="1"/>
</dbReference>
<feature type="compositionally biased region" description="Basic and acidic residues" evidence="3">
    <location>
        <begin position="279"/>
        <end position="292"/>
    </location>
</feature>
<accession>A0A443IZ55</accession>
<dbReference type="PANTHER" id="PTHR30349:SF90">
    <property type="entry name" value="TYROSINE RECOMBINASE XERD"/>
    <property type="match status" value="1"/>
</dbReference>
<dbReference type="AlphaFoldDB" id="A0A443IZ55"/>
<keyword evidence="2" id="KW-0233">DNA recombination</keyword>
<dbReference type="GO" id="GO:0003677">
    <property type="term" value="F:DNA binding"/>
    <property type="evidence" value="ECO:0007669"/>
    <property type="project" value="InterPro"/>
</dbReference>
<evidence type="ECO:0000313" key="5">
    <source>
        <dbReference type="EMBL" id="RWR13437.1"/>
    </source>
</evidence>
<evidence type="ECO:0000259" key="4">
    <source>
        <dbReference type="PROSITE" id="PS51898"/>
    </source>
</evidence>
<dbReference type="PROSITE" id="PS51898">
    <property type="entry name" value="TYR_RECOMBINASE"/>
    <property type="match status" value="1"/>
</dbReference>
<dbReference type="EMBL" id="SAUW01000005">
    <property type="protein sequence ID" value="RWR13437.1"/>
    <property type="molecule type" value="Genomic_DNA"/>
</dbReference>
<evidence type="ECO:0000256" key="2">
    <source>
        <dbReference type="ARBA" id="ARBA00023172"/>
    </source>
</evidence>
<dbReference type="PANTHER" id="PTHR30349">
    <property type="entry name" value="PHAGE INTEGRASE-RELATED"/>
    <property type="match status" value="1"/>
</dbReference>
<dbReference type="Pfam" id="PF00589">
    <property type="entry name" value="Phage_integrase"/>
    <property type="match status" value="1"/>
</dbReference>
<keyword evidence="1" id="KW-0229">DNA integration</keyword>
<name>A0A443IZ55_9RHOB</name>
<dbReference type="InterPro" id="IPR002104">
    <property type="entry name" value="Integrase_catalytic"/>
</dbReference>
<dbReference type="InterPro" id="IPR050090">
    <property type="entry name" value="Tyrosine_recombinase_XerCD"/>
</dbReference>
<feature type="domain" description="Tyr recombinase" evidence="4">
    <location>
        <begin position="96"/>
        <end position="268"/>
    </location>
</feature>
<dbReference type="GO" id="GO:0006310">
    <property type="term" value="P:DNA recombination"/>
    <property type="evidence" value="ECO:0007669"/>
    <property type="project" value="UniProtKB-KW"/>
</dbReference>